<name>F3G0U9_PSESX</name>
<comment type="caution">
    <text evidence="1">The sequence shown here is derived from an EMBL/GenBank/DDBJ whole genome shotgun (WGS) entry which is preliminary data.</text>
</comment>
<dbReference type="EMBL" id="AEAH01004423">
    <property type="protein sequence ID" value="EGH36091.1"/>
    <property type="molecule type" value="Genomic_DNA"/>
</dbReference>
<proteinExistence type="predicted"/>
<reference evidence="1 2" key="1">
    <citation type="journal article" date="2011" name="PLoS Pathog.">
        <title>Dynamic evolution of pathogenicity revealed by sequencing and comparative genomics of 19 Pseudomonas syringae isolates.</title>
        <authorList>
            <person name="Baltrus D.A."/>
            <person name="Nishimura M.T."/>
            <person name="Romanchuk A."/>
            <person name="Chang J.H."/>
            <person name="Mukhtar M.S."/>
            <person name="Cherkis K."/>
            <person name="Roach J."/>
            <person name="Grant S.R."/>
            <person name="Jones C.D."/>
            <person name="Dangl J.L."/>
        </authorList>
    </citation>
    <scope>NUCLEOTIDE SEQUENCE [LARGE SCALE GENOMIC DNA]</scope>
    <source>
        <strain evidence="2">M301072PT</strain>
    </source>
</reference>
<dbReference type="Proteomes" id="UP000004471">
    <property type="component" value="Unassembled WGS sequence"/>
</dbReference>
<protein>
    <submittedName>
        <fullName evidence="1">Uncharacterized protein</fullName>
    </submittedName>
</protein>
<sequence>MAVFVEAPWAVIRDAKPLSIGGYNIGILDKSAAY</sequence>
<organism evidence="1 2">
    <name type="scientific">Pseudomonas syringae pv. japonica str. M301072</name>
    <dbReference type="NCBI Taxonomy" id="629262"/>
    <lineage>
        <taxon>Bacteria</taxon>
        <taxon>Pseudomonadati</taxon>
        <taxon>Pseudomonadota</taxon>
        <taxon>Gammaproteobacteria</taxon>
        <taxon>Pseudomonadales</taxon>
        <taxon>Pseudomonadaceae</taxon>
        <taxon>Pseudomonas</taxon>
        <taxon>Pseudomonas syringae</taxon>
    </lineage>
</organism>
<feature type="non-terminal residue" evidence="1">
    <location>
        <position position="34"/>
    </location>
</feature>
<gene>
    <name evidence="1" type="ORF">PSYJA_46341</name>
</gene>
<evidence type="ECO:0000313" key="2">
    <source>
        <dbReference type="Proteomes" id="UP000004471"/>
    </source>
</evidence>
<accession>F3G0U9</accession>
<evidence type="ECO:0000313" key="1">
    <source>
        <dbReference type="EMBL" id="EGH36091.1"/>
    </source>
</evidence>
<dbReference type="HOGENOM" id="CLU_3378907_0_0_6"/>
<dbReference type="AlphaFoldDB" id="F3G0U9"/>